<proteinExistence type="predicted"/>
<dbReference type="Proteomes" id="UP000000393">
    <property type="component" value="Chromosome"/>
</dbReference>
<dbReference type="RefSeq" id="WP_013220365.1">
    <property type="nucleotide sequence ID" value="NC_014315.1"/>
</dbReference>
<keyword evidence="2" id="KW-1185">Reference proteome</keyword>
<organism evidence="1 2">
    <name type="scientific">Nitrosococcus watsoni (strain C-113)</name>
    <dbReference type="NCBI Taxonomy" id="105559"/>
    <lineage>
        <taxon>Bacteria</taxon>
        <taxon>Pseudomonadati</taxon>
        <taxon>Pseudomonadota</taxon>
        <taxon>Gammaproteobacteria</taxon>
        <taxon>Chromatiales</taxon>
        <taxon>Chromatiaceae</taxon>
        <taxon>Nitrosococcus</taxon>
    </lineage>
</organism>
<dbReference type="OrthoDB" id="7061822at2"/>
<sequence length="235" mass="26395">MNHKKTIVALFATVGLIGLITEIRAEVVTGSEKNVSFEAANITGSGRRVNIHRVPITDVFTGKTDYYDLVLEYKPKGRKDQWETPGDFKFRIAEWRKFQFPNIPVTQIVPGRYVDQTKRCIYNLEGPTLIQDRWLYTLKGEGNSFSAQIISGPAVGHPDIGEREIAAFLPSTYVWGMVITEIYSYCGAIWNSWEHGNIVGLRRNGNNLSIGLFSDGEDDFTTPLASDSLTLIEDE</sequence>
<gene>
    <name evidence="1" type="ordered locus">Nwat_1352</name>
</gene>
<evidence type="ECO:0000313" key="2">
    <source>
        <dbReference type="Proteomes" id="UP000000393"/>
    </source>
</evidence>
<name>D8K5U3_NITWC</name>
<dbReference type="HOGENOM" id="CLU_1271198_0_0_6"/>
<dbReference type="EMBL" id="CP002086">
    <property type="protein sequence ID" value="ADJ28270.1"/>
    <property type="molecule type" value="Genomic_DNA"/>
</dbReference>
<accession>D8K5U3</accession>
<protein>
    <submittedName>
        <fullName evidence="1">Uncharacterized protein</fullName>
    </submittedName>
</protein>
<dbReference type="KEGG" id="nwa:Nwat_1352"/>
<dbReference type="AlphaFoldDB" id="D8K5U3"/>
<reference evidence="1 2" key="1">
    <citation type="submission" date="2010-06" db="EMBL/GenBank/DDBJ databases">
        <title>Complete sequence of chromosome of Nitrosococcus watsoni C-113.</title>
        <authorList>
            <consortium name="US DOE Joint Genome Institute"/>
            <person name="Lucas S."/>
            <person name="Copeland A."/>
            <person name="Lapidus A."/>
            <person name="Cheng J.-F."/>
            <person name="Bruce D."/>
            <person name="Goodwin L."/>
            <person name="Pitluck S."/>
            <person name="Malfatti S.A."/>
            <person name="Chain P.S.G."/>
            <person name="Land M."/>
            <person name="Hauser L."/>
            <person name="Kyrpides N."/>
            <person name="Ivanova N."/>
            <person name="Cambell M.A."/>
            <person name="Heidelberg J.F."/>
            <person name="Klotz M.G."/>
            <person name="Woyke T."/>
        </authorList>
    </citation>
    <scope>NUCLEOTIDE SEQUENCE [LARGE SCALE GENOMIC DNA]</scope>
    <source>
        <strain evidence="1 2">C-113</strain>
    </source>
</reference>
<evidence type="ECO:0000313" key="1">
    <source>
        <dbReference type="EMBL" id="ADJ28270.1"/>
    </source>
</evidence>